<evidence type="ECO:0000313" key="10">
    <source>
        <dbReference type="EMBL" id="PIS20765.1"/>
    </source>
</evidence>
<dbReference type="GO" id="GO:0003735">
    <property type="term" value="F:structural constituent of ribosome"/>
    <property type="evidence" value="ECO:0007669"/>
    <property type="project" value="InterPro"/>
</dbReference>
<evidence type="ECO:0000256" key="6">
    <source>
        <dbReference type="ARBA" id="ARBA00035166"/>
    </source>
</evidence>
<dbReference type="GO" id="GO:0019843">
    <property type="term" value="F:rRNA binding"/>
    <property type="evidence" value="ECO:0007669"/>
    <property type="project" value="UniProtKB-UniRule"/>
</dbReference>
<keyword evidence="2 7" id="KW-0699">rRNA-binding</keyword>
<name>A0A2H0X7F1_UNCKA</name>
<dbReference type="GO" id="GO:0006412">
    <property type="term" value="P:translation"/>
    <property type="evidence" value="ECO:0007669"/>
    <property type="project" value="UniProtKB-UniRule"/>
</dbReference>
<keyword evidence="7" id="KW-0820">tRNA-binding</keyword>
<dbReference type="Gene3D" id="1.10.8.50">
    <property type="match status" value="1"/>
</dbReference>
<evidence type="ECO:0000256" key="9">
    <source>
        <dbReference type="SAM" id="MobiDB-lite"/>
    </source>
</evidence>
<evidence type="ECO:0000256" key="8">
    <source>
        <dbReference type="RuleBase" id="RU003830"/>
    </source>
</evidence>
<dbReference type="PIRSF" id="PIRSF002134">
    <property type="entry name" value="Ribosomal_S13"/>
    <property type="match status" value="1"/>
</dbReference>
<dbReference type="PANTHER" id="PTHR10871">
    <property type="entry name" value="30S RIBOSOMAL PROTEIN S13/40S RIBOSOMAL PROTEIN S18"/>
    <property type="match status" value="1"/>
</dbReference>
<evidence type="ECO:0000256" key="2">
    <source>
        <dbReference type="ARBA" id="ARBA00022730"/>
    </source>
</evidence>
<comment type="similarity">
    <text evidence="1 7 8">Belongs to the universal ribosomal protein uS13 family.</text>
</comment>
<dbReference type="HAMAP" id="MF_01315">
    <property type="entry name" value="Ribosomal_uS13"/>
    <property type="match status" value="1"/>
</dbReference>
<evidence type="ECO:0000256" key="3">
    <source>
        <dbReference type="ARBA" id="ARBA00022884"/>
    </source>
</evidence>
<dbReference type="GO" id="GO:0005829">
    <property type="term" value="C:cytosol"/>
    <property type="evidence" value="ECO:0007669"/>
    <property type="project" value="TreeGrafter"/>
</dbReference>
<dbReference type="AlphaFoldDB" id="A0A2H0X7F1"/>
<evidence type="ECO:0000256" key="5">
    <source>
        <dbReference type="ARBA" id="ARBA00023274"/>
    </source>
</evidence>
<reference evidence="11" key="1">
    <citation type="submission" date="2017-09" db="EMBL/GenBank/DDBJ databases">
        <title>Depth-based differentiation of microbial function through sediment-hosted aquifers and enrichment of novel symbionts in the deep terrestrial subsurface.</title>
        <authorList>
            <person name="Probst A.J."/>
            <person name="Ladd B."/>
            <person name="Jarett J.K."/>
            <person name="Geller-Mcgrath D.E."/>
            <person name="Sieber C.M.K."/>
            <person name="Emerson J.B."/>
            <person name="Anantharaman K."/>
            <person name="Thomas B.C."/>
            <person name="Malmstrom R."/>
            <person name="Stieglmeier M."/>
            <person name="Klingl A."/>
            <person name="Woyke T."/>
            <person name="Ryan C.M."/>
            <person name="Banfield J.F."/>
        </authorList>
    </citation>
    <scope>NUCLEOTIDE SEQUENCE [LARGE SCALE GENOMIC DNA]</scope>
</reference>
<dbReference type="GO" id="GO:0015935">
    <property type="term" value="C:small ribosomal subunit"/>
    <property type="evidence" value="ECO:0007669"/>
    <property type="project" value="TreeGrafter"/>
</dbReference>
<keyword evidence="5 7" id="KW-0687">Ribonucleoprotein</keyword>
<evidence type="ECO:0000256" key="4">
    <source>
        <dbReference type="ARBA" id="ARBA00022980"/>
    </source>
</evidence>
<dbReference type="Pfam" id="PF00416">
    <property type="entry name" value="Ribosomal_S13"/>
    <property type="match status" value="1"/>
</dbReference>
<dbReference type="InterPro" id="IPR027437">
    <property type="entry name" value="Rbsml_uS13_C"/>
</dbReference>
<proteinExistence type="inferred from homology"/>
<dbReference type="InterPro" id="IPR018269">
    <property type="entry name" value="Ribosomal_uS13_CS"/>
</dbReference>
<feature type="region of interest" description="Disordered" evidence="9">
    <location>
        <begin position="96"/>
        <end position="118"/>
    </location>
</feature>
<dbReference type="InterPro" id="IPR001892">
    <property type="entry name" value="Ribosomal_uS13"/>
</dbReference>
<sequence length="127" mass="14502">MARIADIVVPDNKQVQVSLTYIYGIGDTRAREILNKAGIPLEKRVKDLSIEEIAKIGHVVQDNYQVEGELRRVVSQNIRRLIDIRCYRGIRHQKGLPVRGQRTRSNSRTKRGSKRTVGGLKRILTKT</sequence>
<dbReference type="PROSITE" id="PS50159">
    <property type="entry name" value="RIBOSOMAL_S13_2"/>
    <property type="match status" value="1"/>
</dbReference>
<dbReference type="SUPFAM" id="SSF46946">
    <property type="entry name" value="S13-like H2TH domain"/>
    <property type="match status" value="1"/>
</dbReference>
<dbReference type="Gene3D" id="4.10.910.10">
    <property type="entry name" value="30s ribosomal protein s13, domain 2"/>
    <property type="match status" value="1"/>
</dbReference>
<comment type="caution">
    <text evidence="10">The sequence shown here is derived from an EMBL/GenBank/DDBJ whole genome shotgun (WGS) entry which is preliminary data.</text>
</comment>
<keyword evidence="4 7" id="KW-0689">Ribosomal protein</keyword>
<gene>
    <name evidence="7" type="primary">rpsM</name>
    <name evidence="10" type="ORF">COT52_01955</name>
</gene>
<accession>A0A2H0X7F1</accession>
<dbReference type="InterPro" id="IPR010979">
    <property type="entry name" value="Ribosomal_uS13-like_H2TH"/>
</dbReference>
<feature type="compositionally biased region" description="Basic residues" evidence="9">
    <location>
        <begin position="101"/>
        <end position="114"/>
    </location>
</feature>
<dbReference type="NCBIfam" id="TIGR03631">
    <property type="entry name" value="uS13_bact"/>
    <property type="match status" value="1"/>
</dbReference>
<comment type="function">
    <text evidence="7">Located at the top of the head of the 30S subunit, it contacts several helices of the 16S rRNA. In the 70S ribosome it contacts the 23S rRNA (bridge B1a) and protein L5 of the 50S subunit (bridge B1b), connecting the 2 subunits; these bridges are implicated in subunit movement. Contacts the tRNAs in the A and P-sites.</text>
</comment>
<evidence type="ECO:0000256" key="7">
    <source>
        <dbReference type="HAMAP-Rule" id="MF_01315"/>
    </source>
</evidence>
<keyword evidence="3 7" id="KW-0694">RNA-binding</keyword>
<dbReference type="Proteomes" id="UP000231414">
    <property type="component" value="Unassembled WGS sequence"/>
</dbReference>
<organism evidence="10 11">
    <name type="scientific">candidate division WWE3 bacterium CG08_land_8_20_14_0_20_43_13</name>
    <dbReference type="NCBI Taxonomy" id="1975087"/>
    <lineage>
        <taxon>Bacteria</taxon>
        <taxon>Katanobacteria</taxon>
    </lineage>
</organism>
<comment type="subunit">
    <text evidence="7">Part of the 30S ribosomal subunit. Forms a loose heterodimer with protein S19. Forms two bridges to the 50S subunit in the 70S ribosome.</text>
</comment>
<protein>
    <recommendedName>
        <fullName evidence="6 7">Small ribosomal subunit protein uS13</fullName>
    </recommendedName>
</protein>
<dbReference type="FunFam" id="1.10.8.50:FF:000001">
    <property type="entry name" value="30S ribosomal protein S13"/>
    <property type="match status" value="1"/>
</dbReference>
<dbReference type="PROSITE" id="PS00646">
    <property type="entry name" value="RIBOSOMAL_S13_1"/>
    <property type="match status" value="1"/>
</dbReference>
<evidence type="ECO:0000313" key="11">
    <source>
        <dbReference type="Proteomes" id="UP000231414"/>
    </source>
</evidence>
<dbReference type="PANTHER" id="PTHR10871:SF1">
    <property type="entry name" value="SMALL RIBOSOMAL SUBUNIT PROTEIN US13M"/>
    <property type="match status" value="1"/>
</dbReference>
<dbReference type="EMBL" id="PEYW01000029">
    <property type="protein sequence ID" value="PIS20765.1"/>
    <property type="molecule type" value="Genomic_DNA"/>
</dbReference>
<dbReference type="InterPro" id="IPR019980">
    <property type="entry name" value="Ribosomal_uS13_bac-type"/>
</dbReference>
<dbReference type="GO" id="GO:0000049">
    <property type="term" value="F:tRNA binding"/>
    <property type="evidence" value="ECO:0007669"/>
    <property type="project" value="UniProtKB-UniRule"/>
</dbReference>
<evidence type="ECO:0000256" key="1">
    <source>
        <dbReference type="ARBA" id="ARBA00008080"/>
    </source>
</evidence>